<sequence length="182" mass="19323">MTDQTFSAARRGVLLAAGACALVAGAGAAWWSRRFGAAVPPESAGLWSLQSERPDGGKLPMADFRGRALLVNFWAPWCPPCVEELPMIDAFFRQHGPNGWQVVGLAVDKPAAVQKFLDKTPVGFPVGILGLAGLSVVKELGNQAGGLPFTLVLDAAGHVVERKIGQITPQDLQRWAAQIRAS</sequence>
<dbReference type="Pfam" id="PF08534">
    <property type="entry name" value="Redoxin"/>
    <property type="match status" value="1"/>
</dbReference>
<comment type="subcellular location">
    <subcellularLocation>
        <location evidence="1">Cell envelope</location>
    </subcellularLocation>
</comment>
<evidence type="ECO:0000256" key="2">
    <source>
        <dbReference type="ARBA" id="ARBA00022748"/>
    </source>
</evidence>
<dbReference type="PANTHER" id="PTHR42852">
    <property type="entry name" value="THIOL:DISULFIDE INTERCHANGE PROTEIN DSBE"/>
    <property type="match status" value="1"/>
</dbReference>
<comment type="caution">
    <text evidence="5">The sequence shown here is derived from an EMBL/GenBank/DDBJ whole genome shotgun (WGS) entry which is preliminary data.</text>
</comment>
<feature type="domain" description="Thioredoxin" evidence="4">
    <location>
        <begin position="33"/>
        <end position="181"/>
    </location>
</feature>
<dbReference type="SUPFAM" id="SSF52833">
    <property type="entry name" value="Thioredoxin-like"/>
    <property type="match status" value="1"/>
</dbReference>
<dbReference type="Proteomes" id="UP000626210">
    <property type="component" value="Unassembled WGS sequence"/>
</dbReference>
<dbReference type="PROSITE" id="PS51318">
    <property type="entry name" value="TAT"/>
    <property type="match status" value="1"/>
</dbReference>
<protein>
    <submittedName>
        <fullName evidence="5">Thioredoxin</fullName>
    </submittedName>
</protein>
<dbReference type="RefSeq" id="WP_189686227.1">
    <property type="nucleotide sequence ID" value="NZ_BMYK01000003.1"/>
</dbReference>
<dbReference type="InterPro" id="IPR050553">
    <property type="entry name" value="Thioredoxin_ResA/DsbE_sf"/>
</dbReference>
<organism evidence="5 6">
    <name type="scientific">Pseudorhodoferax aquiterrae</name>
    <dbReference type="NCBI Taxonomy" id="747304"/>
    <lineage>
        <taxon>Bacteria</taxon>
        <taxon>Pseudomonadati</taxon>
        <taxon>Pseudomonadota</taxon>
        <taxon>Betaproteobacteria</taxon>
        <taxon>Burkholderiales</taxon>
        <taxon>Comamonadaceae</taxon>
    </lineage>
</organism>
<dbReference type="InterPro" id="IPR013740">
    <property type="entry name" value="Redoxin"/>
</dbReference>
<evidence type="ECO:0000256" key="3">
    <source>
        <dbReference type="ARBA" id="ARBA00023284"/>
    </source>
</evidence>
<accession>A0ABQ3FXY7</accession>
<reference evidence="6" key="1">
    <citation type="journal article" date="2019" name="Int. J. Syst. Evol. Microbiol.">
        <title>The Global Catalogue of Microorganisms (GCM) 10K type strain sequencing project: providing services to taxonomists for standard genome sequencing and annotation.</title>
        <authorList>
            <consortium name="The Broad Institute Genomics Platform"/>
            <consortium name="The Broad Institute Genome Sequencing Center for Infectious Disease"/>
            <person name="Wu L."/>
            <person name="Ma J."/>
        </authorList>
    </citation>
    <scope>NUCLEOTIDE SEQUENCE [LARGE SCALE GENOMIC DNA]</scope>
    <source>
        <strain evidence="6">KCTC 23314</strain>
    </source>
</reference>
<dbReference type="InterPro" id="IPR017937">
    <property type="entry name" value="Thioredoxin_CS"/>
</dbReference>
<name>A0ABQ3FXY7_9BURK</name>
<dbReference type="PANTHER" id="PTHR42852:SF13">
    <property type="entry name" value="PROTEIN DIPZ"/>
    <property type="match status" value="1"/>
</dbReference>
<dbReference type="Gene3D" id="3.40.30.10">
    <property type="entry name" value="Glutaredoxin"/>
    <property type="match status" value="1"/>
</dbReference>
<gene>
    <name evidence="5" type="ORF">GCM10007320_13920</name>
</gene>
<evidence type="ECO:0000313" key="5">
    <source>
        <dbReference type="EMBL" id="GHC75564.1"/>
    </source>
</evidence>
<dbReference type="InterPro" id="IPR036249">
    <property type="entry name" value="Thioredoxin-like_sf"/>
</dbReference>
<keyword evidence="6" id="KW-1185">Reference proteome</keyword>
<evidence type="ECO:0000256" key="1">
    <source>
        <dbReference type="ARBA" id="ARBA00004196"/>
    </source>
</evidence>
<dbReference type="EMBL" id="BMYK01000003">
    <property type="protein sequence ID" value="GHC75564.1"/>
    <property type="molecule type" value="Genomic_DNA"/>
</dbReference>
<keyword evidence="3" id="KW-0676">Redox-active center</keyword>
<dbReference type="PROSITE" id="PS51352">
    <property type="entry name" value="THIOREDOXIN_2"/>
    <property type="match status" value="1"/>
</dbReference>
<dbReference type="InterPro" id="IPR006311">
    <property type="entry name" value="TAT_signal"/>
</dbReference>
<dbReference type="CDD" id="cd02966">
    <property type="entry name" value="TlpA_like_family"/>
    <property type="match status" value="1"/>
</dbReference>
<keyword evidence="2" id="KW-0201">Cytochrome c-type biogenesis</keyword>
<dbReference type="InterPro" id="IPR013766">
    <property type="entry name" value="Thioredoxin_domain"/>
</dbReference>
<evidence type="ECO:0000313" key="6">
    <source>
        <dbReference type="Proteomes" id="UP000626210"/>
    </source>
</evidence>
<proteinExistence type="predicted"/>
<dbReference type="PROSITE" id="PS00194">
    <property type="entry name" value="THIOREDOXIN_1"/>
    <property type="match status" value="1"/>
</dbReference>
<evidence type="ECO:0000259" key="4">
    <source>
        <dbReference type="PROSITE" id="PS51352"/>
    </source>
</evidence>